<dbReference type="PANTHER" id="PTHR43625">
    <property type="entry name" value="AFLATOXIN B1 ALDEHYDE REDUCTASE"/>
    <property type="match status" value="1"/>
</dbReference>
<evidence type="ECO:0000313" key="3">
    <source>
        <dbReference type="EMBL" id="GHH32226.1"/>
    </source>
</evidence>
<keyword evidence="4" id="KW-1185">Reference proteome</keyword>
<comment type="caution">
    <text evidence="3">The sequence shown here is derived from an EMBL/GenBank/DDBJ whole genome shotgun (WGS) entry which is preliminary data.</text>
</comment>
<dbReference type="InterPro" id="IPR050791">
    <property type="entry name" value="Aldo-Keto_reductase"/>
</dbReference>
<gene>
    <name evidence="3" type="ORF">GCM10017790_69020</name>
</gene>
<dbReference type="EMBL" id="BNAY01000010">
    <property type="protein sequence ID" value="GHH32226.1"/>
    <property type="molecule type" value="Genomic_DNA"/>
</dbReference>
<evidence type="ECO:0000313" key="4">
    <source>
        <dbReference type="Proteomes" id="UP000635387"/>
    </source>
</evidence>
<reference evidence="4" key="1">
    <citation type="journal article" date="2019" name="Int. J. Syst. Evol. Microbiol.">
        <title>The Global Catalogue of Microorganisms (GCM) 10K type strain sequencing project: providing services to taxonomists for standard genome sequencing and annotation.</title>
        <authorList>
            <consortium name="The Broad Institute Genomics Platform"/>
            <consortium name="The Broad Institute Genome Sequencing Center for Infectious Disease"/>
            <person name="Wu L."/>
            <person name="Ma J."/>
        </authorList>
    </citation>
    <scope>NUCLEOTIDE SEQUENCE [LARGE SCALE GENOMIC DNA]</scope>
    <source>
        <strain evidence="4">CGMCC 4.7683</strain>
    </source>
</reference>
<dbReference type="Gene3D" id="3.20.20.100">
    <property type="entry name" value="NADP-dependent oxidoreductase domain"/>
    <property type="match status" value="1"/>
</dbReference>
<dbReference type="Proteomes" id="UP000635387">
    <property type="component" value="Unassembled WGS sequence"/>
</dbReference>
<feature type="domain" description="NADP-dependent oxidoreductase" evidence="2">
    <location>
        <begin position="1"/>
        <end position="74"/>
    </location>
</feature>
<dbReference type="InterPro" id="IPR023210">
    <property type="entry name" value="NADP_OxRdtase_dom"/>
</dbReference>
<name>A0ABQ3M3B1_9PSEU</name>
<keyword evidence="1" id="KW-0560">Oxidoreductase</keyword>
<sequence length="81" mass="8620">MAELVEAGEVRHLGLSGVDGELLRRAHAVHPITAVQSEYSLWTRDVETVTPVLAELGVGLVPYSPLGRGFLTGTLDHSTLG</sequence>
<dbReference type="InterPro" id="IPR036812">
    <property type="entry name" value="NAD(P)_OxRdtase_dom_sf"/>
</dbReference>
<dbReference type="SUPFAM" id="SSF51430">
    <property type="entry name" value="NAD(P)-linked oxidoreductase"/>
    <property type="match status" value="1"/>
</dbReference>
<proteinExistence type="predicted"/>
<accession>A0ABQ3M3B1</accession>
<evidence type="ECO:0000259" key="2">
    <source>
        <dbReference type="Pfam" id="PF00248"/>
    </source>
</evidence>
<protein>
    <recommendedName>
        <fullName evidence="2">NADP-dependent oxidoreductase domain-containing protein</fullName>
    </recommendedName>
</protein>
<dbReference type="PANTHER" id="PTHR43625:SF40">
    <property type="entry name" value="ALDO-KETO REDUCTASE YAKC [NADP(+)]"/>
    <property type="match status" value="1"/>
</dbReference>
<organism evidence="3 4">
    <name type="scientific">Amycolatopsis oliviviridis</name>
    <dbReference type="NCBI Taxonomy" id="1471590"/>
    <lineage>
        <taxon>Bacteria</taxon>
        <taxon>Bacillati</taxon>
        <taxon>Actinomycetota</taxon>
        <taxon>Actinomycetes</taxon>
        <taxon>Pseudonocardiales</taxon>
        <taxon>Pseudonocardiaceae</taxon>
        <taxon>Amycolatopsis</taxon>
    </lineage>
</organism>
<evidence type="ECO:0000256" key="1">
    <source>
        <dbReference type="ARBA" id="ARBA00023002"/>
    </source>
</evidence>
<dbReference type="Pfam" id="PF00248">
    <property type="entry name" value="Aldo_ket_red"/>
    <property type="match status" value="1"/>
</dbReference>